<evidence type="ECO:0000256" key="7">
    <source>
        <dbReference type="ARBA" id="ARBA00022967"/>
    </source>
</evidence>
<evidence type="ECO:0000256" key="9">
    <source>
        <dbReference type="PROSITE-ProRule" id="PRU01213"/>
    </source>
</evidence>
<dbReference type="STRING" id="576131.SAMN05444486_101536"/>
<evidence type="ECO:0000256" key="3">
    <source>
        <dbReference type="ARBA" id="ARBA00022505"/>
    </source>
</evidence>
<evidence type="ECO:0000256" key="4">
    <source>
        <dbReference type="ARBA" id="ARBA00022519"/>
    </source>
</evidence>
<dbReference type="InterPro" id="IPR027417">
    <property type="entry name" value="P-loop_NTPase"/>
</dbReference>
<dbReference type="Pfam" id="PF00005">
    <property type="entry name" value="ABC_tran"/>
    <property type="match status" value="1"/>
</dbReference>
<dbReference type="InterPro" id="IPR050334">
    <property type="entry name" value="Molybdenum_import_ModC"/>
</dbReference>
<dbReference type="AlphaFoldDB" id="A0A1H3HML1"/>
<keyword evidence="2" id="KW-1003">Cell membrane</keyword>
<gene>
    <name evidence="12" type="ORF">SAMN05444486_101536</name>
</gene>
<dbReference type="PANTHER" id="PTHR43514:SF4">
    <property type="entry name" value="ABC TRANSPORTER I FAMILY MEMBER 10"/>
    <property type="match status" value="1"/>
</dbReference>
<evidence type="ECO:0000256" key="6">
    <source>
        <dbReference type="ARBA" id="ARBA00022840"/>
    </source>
</evidence>
<dbReference type="SMART" id="SM00382">
    <property type="entry name" value="AAA"/>
    <property type="match status" value="1"/>
</dbReference>
<dbReference type="RefSeq" id="WP_089888915.1">
    <property type="nucleotide sequence ID" value="NZ_CALJFH010000040.1"/>
</dbReference>
<dbReference type="InterPro" id="IPR008995">
    <property type="entry name" value="Mo/tungstate-bd_C_term_dom"/>
</dbReference>
<evidence type="ECO:0000259" key="11">
    <source>
        <dbReference type="PROSITE" id="PS51866"/>
    </source>
</evidence>
<evidence type="ECO:0000313" key="12">
    <source>
        <dbReference type="EMBL" id="SDY16741.1"/>
    </source>
</evidence>
<dbReference type="GO" id="GO:0140359">
    <property type="term" value="F:ABC-type transporter activity"/>
    <property type="evidence" value="ECO:0007669"/>
    <property type="project" value="InterPro"/>
</dbReference>
<dbReference type="SUPFAM" id="SSF50331">
    <property type="entry name" value="MOP-like"/>
    <property type="match status" value="1"/>
</dbReference>
<evidence type="ECO:0000313" key="13">
    <source>
        <dbReference type="Proteomes" id="UP000199026"/>
    </source>
</evidence>
<keyword evidence="4" id="KW-0997">Cell inner membrane</keyword>
<dbReference type="GO" id="GO:0016887">
    <property type="term" value="F:ATP hydrolysis activity"/>
    <property type="evidence" value="ECO:0007669"/>
    <property type="project" value="InterPro"/>
</dbReference>
<dbReference type="EMBL" id="FNPR01000001">
    <property type="protein sequence ID" value="SDY16741.1"/>
    <property type="molecule type" value="Genomic_DNA"/>
</dbReference>
<evidence type="ECO:0000256" key="8">
    <source>
        <dbReference type="ARBA" id="ARBA00023136"/>
    </source>
</evidence>
<dbReference type="PANTHER" id="PTHR43514">
    <property type="entry name" value="ABC TRANSPORTER I FAMILY MEMBER 10"/>
    <property type="match status" value="1"/>
</dbReference>
<dbReference type="InterPro" id="IPR003593">
    <property type="entry name" value="AAA+_ATPase"/>
</dbReference>
<dbReference type="InterPro" id="IPR011868">
    <property type="entry name" value="ModC_ABC_ATP-bd"/>
</dbReference>
<dbReference type="OrthoDB" id="9802264at2"/>
<dbReference type="GeneID" id="78123339"/>
<dbReference type="PROSITE" id="PS50893">
    <property type="entry name" value="ABC_TRANSPORTER_2"/>
    <property type="match status" value="1"/>
</dbReference>
<dbReference type="PROSITE" id="PS51866">
    <property type="entry name" value="MOP"/>
    <property type="match status" value="1"/>
</dbReference>
<keyword evidence="8" id="KW-0472">Membrane</keyword>
<feature type="domain" description="Mop" evidence="11">
    <location>
        <begin position="291"/>
        <end position="357"/>
    </location>
</feature>
<dbReference type="Proteomes" id="UP000199026">
    <property type="component" value="Unassembled WGS sequence"/>
</dbReference>
<reference evidence="12 13" key="1">
    <citation type="submission" date="2016-10" db="EMBL/GenBank/DDBJ databases">
        <authorList>
            <person name="de Groot N.N."/>
        </authorList>
    </citation>
    <scope>NUCLEOTIDE SEQUENCE [LARGE SCALE GENOMIC DNA]</scope>
    <source>
        <strain evidence="12 13">DSM 24677</strain>
    </source>
</reference>
<protein>
    <submittedName>
        <fullName evidence="12">Molybdate transport system ATP-binding protein</fullName>
    </submittedName>
</protein>
<dbReference type="GO" id="GO:0005524">
    <property type="term" value="F:ATP binding"/>
    <property type="evidence" value="ECO:0007669"/>
    <property type="project" value="UniProtKB-KW"/>
</dbReference>
<dbReference type="Gene3D" id="3.40.50.300">
    <property type="entry name" value="P-loop containing nucleotide triphosphate hydrolases"/>
    <property type="match status" value="1"/>
</dbReference>
<keyword evidence="3 9" id="KW-0500">Molybdenum</keyword>
<keyword evidence="5" id="KW-0547">Nucleotide-binding</keyword>
<dbReference type="GO" id="GO:0015098">
    <property type="term" value="F:molybdate ion transmembrane transporter activity"/>
    <property type="evidence" value="ECO:0007669"/>
    <property type="project" value="InterPro"/>
</dbReference>
<evidence type="ECO:0000256" key="5">
    <source>
        <dbReference type="ARBA" id="ARBA00022741"/>
    </source>
</evidence>
<evidence type="ECO:0000256" key="2">
    <source>
        <dbReference type="ARBA" id="ARBA00022475"/>
    </source>
</evidence>
<dbReference type="InterPro" id="IPR003439">
    <property type="entry name" value="ABC_transporter-like_ATP-bd"/>
</dbReference>
<dbReference type="Pfam" id="PF03459">
    <property type="entry name" value="TOBE"/>
    <property type="match status" value="1"/>
</dbReference>
<dbReference type="SUPFAM" id="SSF52540">
    <property type="entry name" value="P-loop containing nucleoside triphosphate hydrolases"/>
    <property type="match status" value="1"/>
</dbReference>
<sequence>MSLKVDIIKSLNGFGLRADFLAPEGITVLFGPSGSGKTTLINAVAGLARPDRGRIALGERVLFDHDACINLPVHKRGVGYVFQDARLFPQLSVEGNLNYGRKLAAEPPSGAEFDRIVKLLGIGGLLARRPAKLSGGEAQRVALGRALLSGPQILLADEPLAALDSARKGDLLPYFERLRDEGGLPILYVTHSVSELGRLANHVVTLEAGQASGLRAPSDVLADPRLVPGGVRGVGAVINAVVVAHHADGLSELSAGGLPLFLPKVAQTVGASLRVRIAASDVILSRHKPEGLSALNILPAKVIGLREGDGPGAIVALETAAGQIQARITRRSAKALGLDVGLDAYAIVKTVSIAQEDVGG</sequence>
<dbReference type="InterPro" id="IPR004606">
    <property type="entry name" value="Mop_domain"/>
</dbReference>
<keyword evidence="6 12" id="KW-0067">ATP-binding</keyword>
<keyword evidence="7" id="KW-1278">Translocase</keyword>
<keyword evidence="13" id="KW-1185">Reference proteome</keyword>
<dbReference type="GO" id="GO:0016020">
    <property type="term" value="C:membrane"/>
    <property type="evidence" value="ECO:0007669"/>
    <property type="project" value="InterPro"/>
</dbReference>
<keyword evidence="1" id="KW-0813">Transport</keyword>
<feature type="domain" description="ABC transporter" evidence="10">
    <location>
        <begin position="8"/>
        <end position="233"/>
    </location>
</feature>
<proteinExistence type="predicted"/>
<dbReference type="PROSITE" id="PS00211">
    <property type="entry name" value="ABC_TRANSPORTER_1"/>
    <property type="match status" value="1"/>
</dbReference>
<evidence type="ECO:0000256" key="1">
    <source>
        <dbReference type="ARBA" id="ARBA00022448"/>
    </source>
</evidence>
<dbReference type="NCBIfam" id="TIGR02142">
    <property type="entry name" value="modC_ABC"/>
    <property type="match status" value="1"/>
</dbReference>
<dbReference type="InterPro" id="IPR005116">
    <property type="entry name" value="Transp-assoc_OB_typ1"/>
</dbReference>
<dbReference type="Gene3D" id="2.40.50.100">
    <property type="match status" value="1"/>
</dbReference>
<organism evidence="12 13">
    <name type="scientific">Lentibacter algarum</name>
    <dbReference type="NCBI Taxonomy" id="576131"/>
    <lineage>
        <taxon>Bacteria</taxon>
        <taxon>Pseudomonadati</taxon>
        <taxon>Pseudomonadota</taxon>
        <taxon>Alphaproteobacteria</taxon>
        <taxon>Rhodobacterales</taxon>
        <taxon>Roseobacteraceae</taxon>
        <taxon>Lentibacter</taxon>
    </lineage>
</organism>
<dbReference type="InterPro" id="IPR017871">
    <property type="entry name" value="ABC_transporter-like_CS"/>
</dbReference>
<accession>A0A1H3HML1</accession>
<evidence type="ECO:0000259" key="10">
    <source>
        <dbReference type="PROSITE" id="PS50893"/>
    </source>
</evidence>
<name>A0A1H3HML1_9RHOB</name>